<accession>A0AAU7JL91</accession>
<dbReference type="Gene3D" id="3.40.390.70">
    <property type="match status" value="1"/>
</dbReference>
<dbReference type="AlphaFoldDB" id="A0AAU7JL91"/>
<name>A0AAU7JL91_9HYPH</name>
<dbReference type="PIRSF" id="PIRSF012641">
    <property type="entry name" value="UCP012641"/>
    <property type="match status" value="1"/>
</dbReference>
<sequence>MKLFACAICSQPLHFETSRCDSCGTPQGFDPGEMELVPAERPGRGEMLCANAEPGGCNWLTEPGEPFCRACRYNRTIPDLSQGDNTQLWRTIEVAKRRMFYSLFRFGLRPETRLEAPDGLAFDFLADPTDPSRPVMTGHSDGLITVNIKEADDVERERRRRDLGEAYRTLLGHFRHEIAHYFWGVLTRDQGALEQFREVFGDERPDYGEALARYYRDGPPARWQDHFVSAYASSHPWEDFAETWAHYFHMVDTLETACFLKVFGAAPDPEGESPASQDPSPIDFDPYSEPRFERMVQSWMRLAFSLNLLNRSMGMPDLYPFQLSPPAVCKLSFVHAWIRQSVGRAGRTDTAMAALRAMAEGLRSGMSAPAEDIVK</sequence>
<dbReference type="EMBL" id="CP157484">
    <property type="protein sequence ID" value="XBO41070.1"/>
    <property type="molecule type" value="Genomic_DNA"/>
</dbReference>
<evidence type="ECO:0000313" key="2">
    <source>
        <dbReference type="EMBL" id="XBO41070.1"/>
    </source>
</evidence>
<feature type="domain" description="Zinc-ribbon" evidence="1">
    <location>
        <begin position="3"/>
        <end position="82"/>
    </location>
</feature>
<reference evidence="2" key="1">
    <citation type="submission" date="2024-05" db="EMBL/GenBank/DDBJ databases">
        <authorList>
            <person name="Kim S."/>
            <person name="Heo J."/>
            <person name="Choi H."/>
            <person name="Choi Y."/>
            <person name="Kwon S.-W."/>
            <person name="Kim Y."/>
        </authorList>
    </citation>
    <scope>NUCLEOTIDE SEQUENCE</scope>
    <source>
        <strain evidence="2">KACC 23698</strain>
    </source>
</reference>
<organism evidence="2">
    <name type="scientific">Alsobacter sp. KACC 23698</name>
    <dbReference type="NCBI Taxonomy" id="3149229"/>
    <lineage>
        <taxon>Bacteria</taxon>
        <taxon>Pseudomonadati</taxon>
        <taxon>Pseudomonadota</taxon>
        <taxon>Alphaproteobacteria</taxon>
        <taxon>Hyphomicrobiales</taxon>
        <taxon>Alsobacteraceae</taxon>
        <taxon>Alsobacter</taxon>
    </lineage>
</organism>
<protein>
    <submittedName>
        <fullName evidence="2">Zinc-binding metallopeptidase</fullName>
    </submittedName>
</protein>
<dbReference type="Pfam" id="PF15887">
    <property type="entry name" value="Peptidase_Mx"/>
    <property type="match status" value="1"/>
</dbReference>
<proteinExistence type="predicted"/>
<dbReference type="InterPro" id="IPR011201">
    <property type="entry name" value="Zinc-ribbon_6_bact"/>
</dbReference>
<dbReference type="RefSeq" id="WP_406857922.1">
    <property type="nucleotide sequence ID" value="NZ_CP157484.1"/>
</dbReference>
<dbReference type="Pfam" id="PF10005">
    <property type="entry name" value="Zn_ribbon_DZR_6"/>
    <property type="match status" value="1"/>
</dbReference>
<dbReference type="InterPro" id="IPR031321">
    <property type="entry name" value="UCP012641"/>
</dbReference>
<evidence type="ECO:0000259" key="1">
    <source>
        <dbReference type="Pfam" id="PF10005"/>
    </source>
</evidence>
<gene>
    <name evidence="2" type="ORF">ABEG18_10005</name>
</gene>